<name>A0AAN6Q8I1_9PEZI</name>
<dbReference type="EMBL" id="MU863625">
    <property type="protein sequence ID" value="KAK4105534.1"/>
    <property type="molecule type" value="Genomic_DNA"/>
</dbReference>
<reference evidence="1" key="1">
    <citation type="journal article" date="2023" name="Mol. Phylogenet. Evol.">
        <title>Genome-scale phylogeny and comparative genomics of the fungal order Sordariales.</title>
        <authorList>
            <person name="Hensen N."/>
            <person name="Bonometti L."/>
            <person name="Westerberg I."/>
            <person name="Brannstrom I.O."/>
            <person name="Guillou S."/>
            <person name="Cros-Aarteil S."/>
            <person name="Calhoun S."/>
            <person name="Haridas S."/>
            <person name="Kuo A."/>
            <person name="Mondo S."/>
            <person name="Pangilinan J."/>
            <person name="Riley R."/>
            <person name="LaButti K."/>
            <person name="Andreopoulos B."/>
            <person name="Lipzen A."/>
            <person name="Chen C."/>
            <person name="Yan M."/>
            <person name="Daum C."/>
            <person name="Ng V."/>
            <person name="Clum A."/>
            <person name="Steindorff A."/>
            <person name="Ohm R.A."/>
            <person name="Martin F."/>
            <person name="Silar P."/>
            <person name="Natvig D.O."/>
            <person name="Lalanne C."/>
            <person name="Gautier V."/>
            <person name="Ament-Velasquez S.L."/>
            <person name="Kruys A."/>
            <person name="Hutchinson M.I."/>
            <person name="Powell A.J."/>
            <person name="Barry K."/>
            <person name="Miller A.N."/>
            <person name="Grigoriev I.V."/>
            <person name="Debuchy R."/>
            <person name="Gladieux P."/>
            <person name="Hiltunen Thoren M."/>
            <person name="Johannesson H."/>
        </authorList>
    </citation>
    <scope>NUCLEOTIDE SEQUENCE</scope>
    <source>
        <strain evidence="1">CBS 757.83</strain>
    </source>
</reference>
<accession>A0AAN6Q8I1</accession>
<keyword evidence="2" id="KW-1185">Reference proteome</keyword>
<gene>
    <name evidence="1" type="ORF">N658DRAFT_123067</name>
</gene>
<protein>
    <submittedName>
        <fullName evidence="1">Uncharacterized protein</fullName>
    </submittedName>
</protein>
<proteinExistence type="predicted"/>
<evidence type="ECO:0000313" key="1">
    <source>
        <dbReference type="EMBL" id="KAK4105534.1"/>
    </source>
</evidence>
<dbReference type="AlphaFoldDB" id="A0AAN6Q8I1"/>
<reference evidence="1" key="2">
    <citation type="submission" date="2023-05" db="EMBL/GenBank/DDBJ databases">
        <authorList>
            <consortium name="Lawrence Berkeley National Laboratory"/>
            <person name="Steindorff A."/>
            <person name="Hensen N."/>
            <person name="Bonometti L."/>
            <person name="Westerberg I."/>
            <person name="Brannstrom I.O."/>
            <person name="Guillou S."/>
            <person name="Cros-Aarteil S."/>
            <person name="Calhoun S."/>
            <person name="Haridas S."/>
            <person name="Kuo A."/>
            <person name="Mondo S."/>
            <person name="Pangilinan J."/>
            <person name="Riley R."/>
            <person name="Labutti K."/>
            <person name="Andreopoulos B."/>
            <person name="Lipzen A."/>
            <person name="Chen C."/>
            <person name="Yanf M."/>
            <person name="Daum C."/>
            <person name="Ng V."/>
            <person name="Clum A."/>
            <person name="Ohm R."/>
            <person name="Martin F."/>
            <person name="Silar P."/>
            <person name="Natvig D."/>
            <person name="Lalanne C."/>
            <person name="Gautier V."/>
            <person name="Ament-Velasquez S.L."/>
            <person name="Kruys A."/>
            <person name="Hutchinson M.I."/>
            <person name="Powell A.J."/>
            <person name="Barry K."/>
            <person name="Miller A.N."/>
            <person name="Grigoriev I.V."/>
            <person name="Debuchy R."/>
            <person name="Gladieux P."/>
            <person name="Thoren M.H."/>
            <person name="Johannesson H."/>
        </authorList>
    </citation>
    <scope>NUCLEOTIDE SEQUENCE</scope>
    <source>
        <strain evidence="1">CBS 757.83</strain>
    </source>
</reference>
<evidence type="ECO:0000313" key="2">
    <source>
        <dbReference type="Proteomes" id="UP001305647"/>
    </source>
</evidence>
<sequence>MLTTGRSSAKAFESKRQCHFRLSKMIPQEAALPSLVYIQSMPLFIPPSARTYPLQTGLPGISPLQTSKLPPSPLDVFPSPLLPHPLLVYGIPLKAVLHPLLPLLPLCLLPCPIAAGGISALLLQVSSAPPTSNTRSRAALTLRASFSARCLALAILLSEPDHLAAAASDLVV</sequence>
<comment type="caution">
    <text evidence="1">The sequence shown here is derived from an EMBL/GenBank/DDBJ whole genome shotgun (WGS) entry which is preliminary data.</text>
</comment>
<dbReference type="Proteomes" id="UP001305647">
    <property type="component" value="Unassembled WGS sequence"/>
</dbReference>
<organism evidence="1 2">
    <name type="scientific">Parathielavia hyrcaniae</name>
    <dbReference type="NCBI Taxonomy" id="113614"/>
    <lineage>
        <taxon>Eukaryota</taxon>
        <taxon>Fungi</taxon>
        <taxon>Dikarya</taxon>
        <taxon>Ascomycota</taxon>
        <taxon>Pezizomycotina</taxon>
        <taxon>Sordariomycetes</taxon>
        <taxon>Sordariomycetidae</taxon>
        <taxon>Sordariales</taxon>
        <taxon>Chaetomiaceae</taxon>
        <taxon>Parathielavia</taxon>
    </lineage>
</organism>